<dbReference type="Pfam" id="PF21710">
    <property type="entry name" value="Spt6_S1"/>
    <property type="match status" value="1"/>
</dbReference>
<dbReference type="PANTHER" id="PTHR10145">
    <property type="entry name" value="TRANSCRIPTION ELONGATION FACTOR SPT6"/>
    <property type="match status" value="1"/>
</dbReference>
<dbReference type="InterPro" id="IPR010994">
    <property type="entry name" value="RuvA_2-like"/>
</dbReference>
<dbReference type="InterPro" id="IPR032706">
    <property type="entry name" value="Spt6_HHH"/>
</dbReference>
<dbReference type="InterPro" id="IPR035018">
    <property type="entry name" value="Spt6_SH2_C"/>
</dbReference>
<proteinExistence type="inferred from homology"/>
<dbReference type="PhylomeDB" id="A0A061B4A0"/>
<dbReference type="PANTHER" id="PTHR10145:SF6">
    <property type="entry name" value="TRANSCRIPTION ELONGATION FACTOR SPT6"/>
    <property type="match status" value="1"/>
</dbReference>
<gene>
    <name evidence="17" type="ORF">CYFA0S_15e00518g</name>
</gene>
<dbReference type="GO" id="GO:0008023">
    <property type="term" value="C:transcription elongation factor complex"/>
    <property type="evidence" value="ECO:0007669"/>
    <property type="project" value="TreeGrafter"/>
</dbReference>
<dbReference type="SUPFAM" id="SSF53098">
    <property type="entry name" value="Ribonuclease H-like"/>
    <property type="match status" value="1"/>
</dbReference>
<dbReference type="GO" id="GO:0031491">
    <property type="term" value="F:nucleosome binding"/>
    <property type="evidence" value="ECO:0007669"/>
    <property type="project" value="TreeGrafter"/>
</dbReference>
<keyword evidence="5" id="KW-0727">SH2 domain</keyword>
<evidence type="ECO:0000313" key="17">
    <source>
        <dbReference type="EMBL" id="CDR44607.1"/>
    </source>
</evidence>
<evidence type="ECO:0000256" key="7">
    <source>
        <dbReference type="ARBA" id="ARBA00023242"/>
    </source>
</evidence>
<accession>A0A061B4A0</accession>
<dbReference type="GO" id="GO:0042393">
    <property type="term" value="F:histone binding"/>
    <property type="evidence" value="ECO:0007669"/>
    <property type="project" value="TreeGrafter"/>
</dbReference>
<dbReference type="Gene3D" id="1.10.3500.10">
    <property type="entry name" value="Tex N-terminal region-like"/>
    <property type="match status" value="1"/>
</dbReference>
<dbReference type="Gene3D" id="3.30.505.10">
    <property type="entry name" value="SH2 domain"/>
    <property type="match status" value="2"/>
</dbReference>
<evidence type="ECO:0000259" key="15">
    <source>
        <dbReference type="Pfam" id="PF21710"/>
    </source>
</evidence>
<dbReference type="InterPro" id="IPR035420">
    <property type="entry name" value="Spt6_SH2"/>
</dbReference>
<dbReference type="InterPro" id="IPR049540">
    <property type="entry name" value="Spt6-like_S1"/>
</dbReference>
<dbReference type="InterPro" id="IPR036860">
    <property type="entry name" value="SH2_dom_sf"/>
</dbReference>
<dbReference type="InterPro" id="IPR017072">
    <property type="entry name" value="TF_Spt6"/>
</dbReference>
<dbReference type="InterPro" id="IPR035019">
    <property type="entry name" value="Spt6_SH2_N"/>
</dbReference>
<evidence type="ECO:0000256" key="9">
    <source>
        <dbReference type="SAM" id="MobiDB-lite"/>
    </source>
</evidence>
<evidence type="ECO:0000259" key="10">
    <source>
        <dbReference type="Pfam" id="PF14632"/>
    </source>
</evidence>
<keyword evidence="6 8" id="KW-0804">Transcription</keyword>
<evidence type="ECO:0000256" key="4">
    <source>
        <dbReference type="ARBA" id="ARBA00022454"/>
    </source>
</evidence>
<dbReference type="OrthoDB" id="995477at2759"/>
<reference evidence="17" key="1">
    <citation type="journal article" date="2014" name="Genome Announc.">
        <title>Genome sequence of the yeast Cyberlindnera fabianii (Hansenula fabianii).</title>
        <authorList>
            <person name="Freel K.C."/>
            <person name="Sarilar V."/>
            <person name="Neuveglise C."/>
            <person name="Devillers H."/>
            <person name="Friedrich A."/>
            <person name="Schacherer J."/>
        </authorList>
    </citation>
    <scope>NUCLEOTIDE SEQUENCE</scope>
    <source>
        <strain evidence="17">YJS4271</strain>
    </source>
</reference>
<dbReference type="Gene3D" id="3.30.420.140">
    <property type="entry name" value="YqgF/RNase H-like domain"/>
    <property type="match status" value="1"/>
</dbReference>
<evidence type="ECO:0000259" key="14">
    <source>
        <dbReference type="Pfam" id="PF14641"/>
    </source>
</evidence>
<feature type="compositionally biased region" description="Acidic residues" evidence="9">
    <location>
        <begin position="161"/>
        <end position="173"/>
    </location>
</feature>
<dbReference type="Pfam" id="PF14632">
    <property type="entry name" value="SPT6_acidic"/>
    <property type="match status" value="1"/>
</dbReference>
<dbReference type="SUPFAM" id="SSF47781">
    <property type="entry name" value="RuvA domain 2-like"/>
    <property type="match status" value="1"/>
</dbReference>
<dbReference type="Gene3D" id="1.10.10.650">
    <property type="entry name" value="RuvA domain 2-like"/>
    <property type="match status" value="1"/>
</dbReference>
<feature type="domain" description="Transcription elongation factor Spt6 helix-hairpin-helix motif" evidence="12">
    <location>
        <begin position="871"/>
        <end position="973"/>
    </location>
</feature>
<dbReference type="InterPro" id="IPR028231">
    <property type="entry name" value="Spt6_YqgF"/>
</dbReference>
<feature type="domain" description="Helix-turn-helix DNA-binding" evidence="14">
    <location>
        <begin position="310"/>
        <end position="430"/>
    </location>
</feature>
<evidence type="ECO:0000256" key="6">
    <source>
        <dbReference type="ARBA" id="ARBA00023163"/>
    </source>
</evidence>
<comment type="subcellular location">
    <subcellularLocation>
        <location evidence="2">Chromosome</location>
    </subcellularLocation>
    <subcellularLocation>
        <location evidence="1 8">Nucleus</location>
    </subcellularLocation>
</comment>
<dbReference type="InterPro" id="IPR037027">
    <property type="entry name" value="YqgF/RNaseH-like_dom_sf"/>
</dbReference>
<keyword evidence="7 8" id="KW-0539">Nucleus</keyword>
<dbReference type="InterPro" id="IPR055179">
    <property type="entry name" value="Tex-like_central_region"/>
</dbReference>
<dbReference type="SUPFAM" id="SSF158832">
    <property type="entry name" value="Tex N-terminal region-like"/>
    <property type="match status" value="1"/>
</dbReference>
<dbReference type="FunFam" id="3.30.505.10:FF:000056">
    <property type="entry name" value="Transcription elongation factor Spt6"/>
    <property type="match status" value="1"/>
</dbReference>
<evidence type="ECO:0000259" key="12">
    <source>
        <dbReference type="Pfam" id="PF14635"/>
    </source>
</evidence>
<dbReference type="Pfam" id="PF14639">
    <property type="entry name" value="YqgF"/>
    <property type="match status" value="1"/>
</dbReference>
<dbReference type="InterPro" id="IPR028088">
    <property type="entry name" value="Spt6_HTH_DNA-bd_dom"/>
</dbReference>
<dbReference type="InterPro" id="IPR012337">
    <property type="entry name" value="RNaseH-like_sf"/>
</dbReference>
<feature type="region of interest" description="Disordered" evidence="9">
    <location>
        <begin position="1"/>
        <end position="189"/>
    </location>
</feature>
<evidence type="ECO:0000259" key="13">
    <source>
        <dbReference type="Pfam" id="PF14639"/>
    </source>
</evidence>
<dbReference type="CDD" id="cd09928">
    <property type="entry name" value="SH2_Cterm_SPT6_like"/>
    <property type="match status" value="1"/>
</dbReference>
<dbReference type="FunFam" id="1.10.10.2740:FF:000002">
    <property type="entry name" value="Transcription elongation factor Spt6"/>
    <property type="match status" value="1"/>
</dbReference>
<dbReference type="Pfam" id="PF14641">
    <property type="entry name" value="HTH_44"/>
    <property type="match status" value="1"/>
</dbReference>
<dbReference type="EMBL" id="LK052900">
    <property type="protein sequence ID" value="CDR44607.1"/>
    <property type="molecule type" value="Genomic_DNA"/>
</dbReference>
<dbReference type="InterPro" id="IPR023319">
    <property type="entry name" value="Tex-like_HTH_dom_sf"/>
</dbReference>
<dbReference type="GO" id="GO:0034728">
    <property type="term" value="P:nucleosome organization"/>
    <property type="evidence" value="ECO:0007669"/>
    <property type="project" value="TreeGrafter"/>
</dbReference>
<dbReference type="CDD" id="cd09918">
    <property type="entry name" value="SH2_Nterm_SPT6_like"/>
    <property type="match status" value="1"/>
</dbReference>
<dbReference type="InterPro" id="IPR023323">
    <property type="entry name" value="Tex-like_dom_sf"/>
</dbReference>
<comment type="function">
    <text evidence="8">Plays a role in maintenance of chromatin structure during RNA polymerase II transcription elongation thereby repressing transcription initiation from cryptic promoters. Mediates the reassembly of nucleosomes onto the promoters of at least a selected set of genes during repression; the nucleosome reassembly is essential for transcriptional repression.</text>
</comment>
<dbReference type="InterPro" id="IPR042066">
    <property type="entry name" value="Spt6_death-like"/>
</dbReference>
<feature type="domain" description="Transcription elongation factor Spt6 YqgF" evidence="13">
    <location>
        <begin position="713"/>
        <end position="868"/>
    </location>
</feature>
<evidence type="ECO:0000256" key="3">
    <source>
        <dbReference type="ARBA" id="ARBA00009253"/>
    </source>
</evidence>
<dbReference type="Gene3D" id="1.10.150.850">
    <property type="entry name" value="Spt6, helix-hairpin-helix domain"/>
    <property type="match status" value="1"/>
</dbReference>
<evidence type="ECO:0000259" key="16">
    <source>
        <dbReference type="Pfam" id="PF22706"/>
    </source>
</evidence>
<feature type="domain" description="Spt6 SH2" evidence="11">
    <location>
        <begin position="1202"/>
        <end position="1410"/>
    </location>
</feature>
<organism evidence="17">
    <name type="scientific">Cyberlindnera fabianii</name>
    <name type="common">Yeast</name>
    <name type="synonym">Hansenula fabianii</name>
    <dbReference type="NCBI Taxonomy" id="36022"/>
    <lineage>
        <taxon>Eukaryota</taxon>
        <taxon>Fungi</taxon>
        <taxon>Dikarya</taxon>
        <taxon>Ascomycota</taxon>
        <taxon>Saccharomycotina</taxon>
        <taxon>Saccharomycetes</taxon>
        <taxon>Phaffomycetales</taxon>
        <taxon>Phaffomycetaceae</taxon>
        <taxon>Cyberlindnera</taxon>
    </lineage>
</organism>
<keyword evidence="4" id="KW-0158">Chromosome</keyword>
<feature type="domain" description="Tex-like central region" evidence="16">
    <location>
        <begin position="513"/>
        <end position="686"/>
    </location>
</feature>
<evidence type="ECO:0000256" key="5">
    <source>
        <dbReference type="ARBA" id="ARBA00022999"/>
    </source>
</evidence>
<dbReference type="GO" id="GO:0003677">
    <property type="term" value="F:DNA binding"/>
    <property type="evidence" value="ECO:0007669"/>
    <property type="project" value="InterPro"/>
</dbReference>
<feature type="compositionally biased region" description="Acidic residues" evidence="9">
    <location>
        <begin position="113"/>
        <end position="122"/>
    </location>
</feature>
<protein>
    <recommendedName>
        <fullName evidence="8">Transcription elongation factor Spt6</fullName>
    </recommendedName>
</protein>
<dbReference type="VEuPathDB" id="FungiDB:BON22_3344"/>
<dbReference type="SUPFAM" id="SSF55550">
    <property type="entry name" value="SH2 domain"/>
    <property type="match status" value="1"/>
</dbReference>
<feature type="compositionally biased region" description="Polar residues" evidence="9">
    <location>
        <begin position="14"/>
        <end position="25"/>
    </location>
</feature>
<dbReference type="PIRSF" id="PIRSF036947">
    <property type="entry name" value="Spt6"/>
    <property type="match status" value="1"/>
</dbReference>
<evidence type="ECO:0000256" key="1">
    <source>
        <dbReference type="ARBA" id="ARBA00004123"/>
    </source>
</evidence>
<dbReference type="InterPro" id="IPR028083">
    <property type="entry name" value="Spt6_acidic_N_dom"/>
</dbReference>
<feature type="compositionally biased region" description="Basic residues" evidence="9">
    <location>
        <begin position="133"/>
        <end position="144"/>
    </location>
</feature>
<dbReference type="Pfam" id="PF14635">
    <property type="entry name" value="HHH_7"/>
    <property type="match status" value="1"/>
</dbReference>
<evidence type="ECO:0000256" key="8">
    <source>
        <dbReference type="PIRNR" id="PIRNR036947"/>
    </source>
</evidence>
<dbReference type="Pfam" id="PF22706">
    <property type="entry name" value="Tex_central_region"/>
    <property type="match status" value="1"/>
</dbReference>
<feature type="domain" description="Spt6 acidic N-terminal" evidence="10">
    <location>
        <begin position="63"/>
        <end position="146"/>
    </location>
</feature>
<name>A0A061B4A0_CYBFA</name>
<dbReference type="Gene3D" id="1.10.10.2740">
    <property type="entry name" value="Spt6, Death-like domain"/>
    <property type="match status" value="1"/>
</dbReference>
<feature type="compositionally biased region" description="Basic residues" evidence="9">
    <location>
        <begin position="95"/>
        <end position="106"/>
    </location>
</feature>
<feature type="domain" description="Spt6-like S1/OB" evidence="15">
    <location>
        <begin position="1096"/>
        <end position="1184"/>
    </location>
</feature>
<sequence length="1448" mass="166147">MVKKVASTYKHSDPYNTHSFNSTKVALSAPRTRPIMSASEDEDKNRPSDVEEGDSLQPEEPFDSSEEEEEDDEEEIQKVRDGFIVDSDEEAIIREKRKKKKSKRRHENKEDEGLLDEDDLDLLMENSGAATQKAKKSKFKRLKRAQVEEEPQPQKGLNDFFSDEEVDDQESSGEDVAGSSSKPSAGRALIDELDDFIEDDEFSDMDEEAREEIRQRRKQERLKPTEITGIDSEKLDELYEIFGDGEDYNWALVGEDDDGEFREDDARLQLHDIYEPEELKARMLTDSDKVIRDTDIPERYQMLRKNISDYDLDEDDFLFEKSWVTHKLMNEKRDLTPDFDMEAFANVISDVLDFICKENLDIPFIMGHRRDHLLKTTISGEGDEAHTDVETLVDEPILWRILQLDVEFHALLAKRNNVNYLLNKLEADDDAVLQEYFKQSRDLTDLQDISDYVTFKYDDRMRDLGLKKGHKVSIYSKVKNDRLMELVKAVGISASDLAENISASSKIYTTVDADLGPSDMAEDICEDGDSMYAKVSQVLDVTKRYYAEQLFTDLRVRKYLREQFTNYARVRVILTEQGRLKIDKNSPYADFKYAINRSQESFYDQPDLFLRMLEAEAEHLVEIKVEHMDDATLFSDLFNFFGSDGASDVAAEWNSFRRDVLNIALKKLIPLVTSTIKEETRRECERLLFFDVRDKFTRMIDQAPFKAPNKESGEIPRVFALSSGNGRFGIDAVVGSVIDENGKVVDTYKFVENPRLSADRIPEGETSFEVAFLDAIRDSRPDVIVMNGFNVNTHKLYKIIFSIIQNNSVKLTDSEDFIPLIYVNDEVAMRYQNSQRAKEEFPDKPSLIRYTIGLARFTQSPLLEYVNLGDEVTALSIHKHQRLLNEDKLKDAIVSAFVDIVNVVGIDINRCVGDSYLAASLKYISGLGERKAFGLLRSVQQHPLFSRQSLITNDNIKIGATIFLNCASFLRIPQSKSRAIRHGDDVEAVTILDDSRIHPEDYSLAEKMAADALDYDEEQIDEMRDAPPGETIIDKLLELEDGGAELLNSLVLEDYSRQLEEAYGKKKRATLQMILEELTSLYGELRNRFKPLSPEEIFETLTGESLDTFNVNSIVPIMLKKVNDFRVFGVTSSRIECTGQEEQCRDPGDRRRVIELFHEGQTVQARVMNIDFDGLTCDVALSPSLIKSAPQVLTYSRSPDIWDVEEEEKQLRSERQIKERQQKAVRMIKHPLFHTFNSSQAQQFLAPKERGAAVIRPSSLGPNHIAITWKVDNNLYQHINVVEHDKENEFSVGRTLYIDKTRYNDLDEILQTYVGEIAKRVDQMTQHDKFKTGSKDDVVHWLEEFSKNNSKRGVYCFAFNYKKPGSFLLLFKTSPDSKINTWNVKATPTGFELNSYNYTNVDNLCNGFKTLIKNQGNKPQTSSRYNGAYNNHTGYGQNYQSNYAGGRF</sequence>
<evidence type="ECO:0000259" key="11">
    <source>
        <dbReference type="Pfam" id="PF14633"/>
    </source>
</evidence>
<evidence type="ECO:0000256" key="2">
    <source>
        <dbReference type="ARBA" id="ARBA00004286"/>
    </source>
</evidence>
<feature type="compositionally biased region" description="Acidic residues" evidence="9">
    <location>
        <begin position="60"/>
        <end position="75"/>
    </location>
</feature>
<dbReference type="GO" id="GO:0140673">
    <property type="term" value="P:transcription elongation-coupled chromatin remodeling"/>
    <property type="evidence" value="ECO:0007669"/>
    <property type="project" value="InterPro"/>
</dbReference>
<dbReference type="Pfam" id="PF14633">
    <property type="entry name" value="SH2_2"/>
    <property type="match status" value="1"/>
</dbReference>
<comment type="similarity">
    <text evidence="3 8">Belongs to the SPT6 family.</text>
</comment>
<dbReference type="GO" id="GO:0005694">
    <property type="term" value="C:chromosome"/>
    <property type="evidence" value="ECO:0007669"/>
    <property type="project" value="UniProtKB-SubCell"/>
</dbReference>